<accession>A0ABT6TPE2</accession>
<dbReference type="Pfam" id="PF00015">
    <property type="entry name" value="MCPsignal"/>
    <property type="match status" value="1"/>
</dbReference>
<feature type="domain" description="Methyl-accepting transducer" evidence="3">
    <location>
        <begin position="107"/>
        <end position="274"/>
    </location>
</feature>
<dbReference type="PANTHER" id="PTHR32089">
    <property type="entry name" value="METHYL-ACCEPTING CHEMOTAXIS PROTEIN MCPB"/>
    <property type="match status" value="1"/>
</dbReference>
<dbReference type="SMART" id="SM00283">
    <property type="entry name" value="MA"/>
    <property type="match status" value="1"/>
</dbReference>
<keyword evidence="1 2" id="KW-0807">Transducer</keyword>
<dbReference type="Proteomes" id="UP001161691">
    <property type="component" value="Unassembled WGS sequence"/>
</dbReference>
<dbReference type="Gene3D" id="1.10.287.950">
    <property type="entry name" value="Methyl-accepting chemotaxis protein"/>
    <property type="match status" value="1"/>
</dbReference>
<keyword evidence="5" id="KW-1185">Reference proteome</keyword>
<evidence type="ECO:0000313" key="5">
    <source>
        <dbReference type="Proteomes" id="UP001161691"/>
    </source>
</evidence>
<evidence type="ECO:0000313" key="4">
    <source>
        <dbReference type="EMBL" id="MDI4648690.1"/>
    </source>
</evidence>
<dbReference type="SUPFAM" id="SSF58104">
    <property type="entry name" value="Methyl-accepting chemotaxis protein (MCP) signaling domain"/>
    <property type="match status" value="1"/>
</dbReference>
<comment type="caution">
    <text evidence="4">The sequence shown here is derived from an EMBL/GenBank/DDBJ whole genome shotgun (WGS) entry which is preliminary data.</text>
</comment>
<dbReference type="InterPro" id="IPR004089">
    <property type="entry name" value="MCPsignal_dom"/>
</dbReference>
<sequence>MPTMLEHVLAAIPVYKETYTDEPVVIVIDRTQVVHFEKASFYPSGIPAGTPVSSLEGTVIAKALELGVRIVEERDASRFGTAYLSVASPIRENGEVVGAIGFIVPNARLDSLRAGTADLSGVIEEMSATGQEITAAGAHIADRLQEQASESAQLLERLKKAGSVLASVKEIAEQSQLLGLNAAIEAARAGEQGLGFGVVATEIRKLGEYSKAAVSQITELFRSMEESIRAMDRTVGEIAKESKSASAGMDEFSRAFAHIAEVAGQLSDAANYGK</sequence>
<organism evidence="4 5">
    <name type="scientific">Cohnella hashimotonis</name>
    <dbReference type="NCBI Taxonomy" id="2826895"/>
    <lineage>
        <taxon>Bacteria</taxon>
        <taxon>Bacillati</taxon>
        <taxon>Bacillota</taxon>
        <taxon>Bacilli</taxon>
        <taxon>Bacillales</taxon>
        <taxon>Paenibacillaceae</taxon>
        <taxon>Cohnella</taxon>
    </lineage>
</organism>
<evidence type="ECO:0000259" key="3">
    <source>
        <dbReference type="PROSITE" id="PS50111"/>
    </source>
</evidence>
<evidence type="ECO:0000256" key="2">
    <source>
        <dbReference type="PROSITE-ProRule" id="PRU00284"/>
    </source>
</evidence>
<dbReference type="RefSeq" id="WP_282911385.1">
    <property type="nucleotide sequence ID" value="NZ_JAGRPV010000001.1"/>
</dbReference>
<gene>
    <name evidence="4" type="ORF">KB449_27295</name>
</gene>
<protein>
    <submittedName>
        <fullName evidence="4">Methyl-accepting chemotaxis protein</fullName>
    </submittedName>
</protein>
<reference evidence="4" key="1">
    <citation type="submission" date="2023-04" db="EMBL/GenBank/DDBJ databases">
        <title>Comparative genomic analysis of Cohnella hashimotonis sp. nov., isolated from the International Space Station.</title>
        <authorList>
            <person name="Venkateswaran K."/>
            <person name="Simpson A."/>
        </authorList>
    </citation>
    <scope>NUCLEOTIDE SEQUENCE</scope>
    <source>
        <strain evidence="4">F6_2S_P_1</strain>
    </source>
</reference>
<name>A0ABT6TPE2_9BACL</name>
<evidence type="ECO:0000256" key="1">
    <source>
        <dbReference type="ARBA" id="ARBA00023224"/>
    </source>
</evidence>
<dbReference type="PROSITE" id="PS50111">
    <property type="entry name" value="CHEMOTAXIS_TRANSDUC_2"/>
    <property type="match status" value="1"/>
</dbReference>
<dbReference type="PANTHER" id="PTHR32089:SF112">
    <property type="entry name" value="LYSOZYME-LIKE PROTEIN-RELATED"/>
    <property type="match status" value="1"/>
</dbReference>
<proteinExistence type="predicted"/>
<dbReference type="EMBL" id="JAGRPV010000001">
    <property type="protein sequence ID" value="MDI4648690.1"/>
    <property type="molecule type" value="Genomic_DNA"/>
</dbReference>